<proteinExistence type="predicted"/>
<organism evidence="6 7">
    <name type="scientific">Flavobacterium aquaticum</name>
    <dbReference type="NCBI Taxonomy" id="1236486"/>
    <lineage>
        <taxon>Bacteria</taxon>
        <taxon>Pseudomonadati</taxon>
        <taxon>Bacteroidota</taxon>
        <taxon>Flavobacteriia</taxon>
        <taxon>Flavobacteriales</taxon>
        <taxon>Flavobacteriaceae</taxon>
        <taxon>Flavobacterium</taxon>
    </lineage>
</organism>
<dbReference type="InterPro" id="IPR008979">
    <property type="entry name" value="Galactose-bd-like_sf"/>
</dbReference>
<sequence>MKKITFFLSLMFCSLSFSQNLVTNGDFQTGASTPWYGNAANVVDLGASNFVNQANVLAAGNPYDVNLSQNINLTSGLTYELTFTAFTDATTSSRNIIVGLGQNNAPWAALTSTTALTATPQTFSYQYTINYGDAVADRVIFDLGAATGFVFIDNVSVVQVVNTCSNGIQDGTETGIDCGGSCAPCIVSPTVAAPTPPARPSADVVSIYSDAYTNIAFDNFDAGWCGGAASTQVQIAGNNTLRKNTGVVCQGIDFQSNRQNLTDFTHIHFDFYITDTDLTGDVFNVKLVHFNGTGGEVSALEVNINGGTTPQLVANQWVSVDVPITALGGVVAGNLNRSDIAQIGITTAMVDNVWYDNIYLHKNTVLSSESFNVSKVKLYPNPTSNILNVESAGNIQNIAVYNVLGQEVLNRATNGTFVNLDVSNLNVGIYVIKTMIDGNVSSTKFIKE</sequence>
<evidence type="ECO:0000313" key="6">
    <source>
        <dbReference type="EMBL" id="RAK25133.1"/>
    </source>
</evidence>
<dbReference type="Proteomes" id="UP000249620">
    <property type="component" value="Unassembled WGS sequence"/>
</dbReference>
<reference evidence="6 7" key="1">
    <citation type="submission" date="2018-06" db="EMBL/GenBank/DDBJ databases">
        <title>Genomic Encyclopedia of Type Strains, Phase III (KMG-III): the genomes of soil and plant-associated and newly described type strains.</title>
        <authorList>
            <person name="Whitman W."/>
        </authorList>
    </citation>
    <scope>NUCLEOTIDE SEQUENCE [LARGE SCALE GENOMIC DNA]</scope>
    <source>
        <strain evidence="6 7">CGMCC 1.12398</strain>
    </source>
</reference>
<feature type="domain" description="Secretion system C-terminal sorting" evidence="5">
    <location>
        <begin position="378"/>
        <end position="446"/>
    </location>
</feature>
<evidence type="ECO:0000256" key="3">
    <source>
        <dbReference type="SAM" id="SignalP"/>
    </source>
</evidence>
<dbReference type="InterPro" id="IPR026444">
    <property type="entry name" value="Secre_tail"/>
</dbReference>
<accession>A0A327YVV1</accession>
<dbReference type="OrthoDB" id="5381604at2"/>
<dbReference type="SUPFAM" id="SSF49785">
    <property type="entry name" value="Galactose-binding domain-like"/>
    <property type="match status" value="1"/>
</dbReference>
<evidence type="ECO:0000259" key="4">
    <source>
        <dbReference type="Pfam" id="PF02018"/>
    </source>
</evidence>
<feature type="chain" id="PRO_5016334704" evidence="3">
    <location>
        <begin position="19"/>
        <end position="448"/>
    </location>
</feature>
<dbReference type="NCBIfam" id="TIGR04183">
    <property type="entry name" value="Por_Secre_tail"/>
    <property type="match status" value="1"/>
</dbReference>
<comment type="caution">
    <text evidence="6">The sequence shown here is derived from an EMBL/GenBank/DDBJ whole genome shotgun (WGS) entry which is preliminary data.</text>
</comment>
<dbReference type="Pfam" id="PF18962">
    <property type="entry name" value="Por_Secre_tail"/>
    <property type="match status" value="1"/>
</dbReference>
<keyword evidence="2" id="KW-0378">Hydrolase</keyword>
<dbReference type="GO" id="GO:0016798">
    <property type="term" value="F:hydrolase activity, acting on glycosyl bonds"/>
    <property type="evidence" value="ECO:0007669"/>
    <property type="project" value="InterPro"/>
</dbReference>
<dbReference type="AlphaFoldDB" id="A0A327YVV1"/>
<feature type="signal peptide" evidence="3">
    <location>
        <begin position="1"/>
        <end position="18"/>
    </location>
</feature>
<keyword evidence="1 3" id="KW-0732">Signal</keyword>
<dbReference type="InterPro" id="IPR003305">
    <property type="entry name" value="CenC_carb-bd"/>
</dbReference>
<name>A0A327YVV1_9FLAO</name>
<protein>
    <submittedName>
        <fullName evidence="6">Endoglucanase</fullName>
    </submittedName>
</protein>
<gene>
    <name evidence="6" type="ORF">B0I03_101293</name>
</gene>
<evidence type="ECO:0000256" key="2">
    <source>
        <dbReference type="ARBA" id="ARBA00022801"/>
    </source>
</evidence>
<evidence type="ECO:0000259" key="5">
    <source>
        <dbReference type="Pfam" id="PF18962"/>
    </source>
</evidence>
<keyword evidence="7" id="KW-1185">Reference proteome</keyword>
<dbReference type="RefSeq" id="WP_111565706.1">
    <property type="nucleotide sequence ID" value="NZ_QLMI01000001.1"/>
</dbReference>
<dbReference type="Pfam" id="PF02018">
    <property type="entry name" value="CBM_4_9"/>
    <property type="match status" value="1"/>
</dbReference>
<evidence type="ECO:0000256" key="1">
    <source>
        <dbReference type="ARBA" id="ARBA00022729"/>
    </source>
</evidence>
<dbReference type="EMBL" id="QLMI01000001">
    <property type="protein sequence ID" value="RAK25133.1"/>
    <property type="molecule type" value="Genomic_DNA"/>
</dbReference>
<evidence type="ECO:0000313" key="7">
    <source>
        <dbReference type="Proteomes" id="UP000249620"/>
    </source>
</evidence>
<dbReference type="Gene3D" id="2.60.120.260">
    <property type="entry name" value="Galactose-binding domain-like"/>
    <property type="match status" value="1"/>
</dbReference>
<feature type="domain" description="CBM-cenC" evidence="4">
    <location>
        <begin position="19"/>
        <end position="143"/>
    </location>
</feature>